<dbReference type="PANTHER" id="PTHR30629:SF2">
    <property type="entry name" value="PROPHAGE INTEGRASE INTS-RELATED"/>
    <property type="match status" value="1"/>
</dbReference>
<feature type="domain" description="Tyr recombinase" evidence="6">
    <location>
        <begin position="210"/>
        <end position="394"/>
    </location>
</feature>
<accession>A0A6S6LXV2</accession>
<dbReference type="InterPro" id="IPR025166">
    <property type="entry name" value="Integrase_DNA_bind_dom"/>
</dbReference>
<dbReference type="SUPFAM" id="SSF56349">
    <property type="entry name" value="DNA breaking-rejoining enzymes"/>
    <property type="match status" value="1"/>
</dbReference>
<evidence type="ECO:0000256" key="3">
    <source>
        <dbReference type="ARBA" id="ARBA00023125"/>
    </source>
</evidence>
<dbReference type="Gene3D" id="3.30.160.390">
    <property type="entry name" value="Integrase, DNA-binding domain"/>
    <property type="match status" value="1"/>
</dbReference>
<keyword evidence="4" id="KW-0233">DNA recombination</keyword>
<dbReference type="Pfam" id="PF00589">
    <property type="entry name" value="Phage_integrase"/>
    <property type="match status" value="1"/>
</dbReference>
<proteinExistence type="inferred from homology"/>
<evidence type="ECO:0000256" key="5">
    <source>
        <dbReference type="PROSITE-ProRule" id="PRU01248"/>
    </source>
</evidence>
<dbReference type="Gene3D" id="1.10.150.130">
    <property type="match status" value="1"/>
</dbReference>
<dbReference type="InterPro" id="IPR038488">
    <property type="entry name" value="Integrase_DNA-bd_sf"/>
</dbReference>
<comment type="similarity">
    <text evidence="1">Belongs to the 'phage' integrase family.</text>
</comment>
<dbReference type="AlphaFoldDB" id="A0A6S6LXV2"/>
<dbReference type="RefSeq" id="WP_185244026.1">
    <property type="nucleotide sequence ID" value="NZ_AP023213.1"/>
</dbReference>
<evidence type="ECO:0000259" key="7">
    <source>
        <dbReference type="PROSITE" id="PS51900"/>
    </source>
</evidence>
<dbReference type="Pfam" id="PF13356">
    <property type="entry name" value="Arm-DNA-bind_3"/>
    <property type="match status" value="1"/>
</dbReference>
<protein>
    <submittedName>
        <fullName evidence="8">Integrase</fullName>
    </submittedName>
</protein>
<evidence type="ECO:0000313" key="9">
    <source>
        <dbReference type="Proteomes" id="UP000515472"/>
    </source>
</evidence>
<keyword evidence="9" id="KW-1185">Reference proteome</keyword>
<dbReference type="GO" id="GO:0003677">
    <property type="term" value="F:DNA binding"/>
    <property type="evidence" value="ECO:0007669"/>
    <property type="project" value="UniProtKB-UniRule"/>
</dbReference>
<dbReference type="Pfam" id="PF22022">
    <property type="entry name" value="Phage_int_M"/>
    <property type="match status" value="1"/>
</dbReference>
<evidence type="ECO:0000259" key="6">
    <source>
        <dbReference type="PROSITE" id="PS51898"/>
    </source>
</evidence>
<dbReference type="GO" id="GO:0015074">
    <property type="term" value="P:DNA integration"/>
    <property type="evidence" value="ECO:0007669"/>
    <property type="project" value="UniProtKB-KW"/>
</dbReference>
<dbReference type="InterPro" id="IPR013762">
    <property type="entry name" value="Integrase-like_cat_sf"/>
</dbReference>
<dbReference type="InterPro" id="IPR050808">
    <property type="entry name" value="Phage_Integrase"/>
</dbReference>
<dbReference type="PROSITE" id="PS51898">
    <property type="entry name" value="TYR_RECOMBINASE"/>
    <property type="match status" value="1"/>
</dbReference>
<evidence type="ECO:0000256" key="4">
    <source>
        <dbReference type="ARBA" id="ARBA00023172"/>
    </source>
</evidence>
<name>A0A6S6LXV2_9BACT</name>
<dbReference type="PROSITE" id="PS51900">
    <property type="entry name" value="CB"/>
    <property type="match status" value="1"/>
</dbReference>
<dbReference type="InterPro" id="IPR053876">
    <property type="entry name" value="Phage_int_M"/>
</dbReference>
<dbReference type="InterPro" id="IPR044068">
    <property type="entry name" value="CB"/>
</dbReference>
<evidence type="ECO:0000256" key="2">
    <source>
        <dbReference type="ARBA" id="ARBA00022908"/>
    </source>
</evidence>
<keyword evidence="3 5" id="KW-0238">DNA-binding</keyword>
<evidence type="ECO:0000313" key="8">
    <source>
        <dbReference type="EMBL" id="BCG45660.1"/>
    </source>
</evidence>
<keyword evidence="2" id="KW-0229">DNA integration</keyword>
<dbReference type="CDD" id="cd00801">
    <property type="entry name" value="INT_P4_C"/>
    <property type="match status" value="1"/>
</dbReference>
<dbReference type="EMBL" id="AP023213">
    <property type="protein sequence ID" value="BCG45660.1"/>
    <property type="molecule type" value="Genomic_DNA"/>
</dbReference>
<dbReference type="Proteomes" id="UP000515472">
    <property type="component" value="Chromosome"/>
</dbReference>
<dbReference type="GO" id="GO:0006310">
    <property type="term" value="P:DNA recombination"/>
    <property type="evidence" value="ECO:0007669"/>
    <property type="project" value="UniProtKB-KW"/>
</dbReference>
<sequence length="412" mass="46253">MPKKITPLTELQVRKSKAASKQFTLFDGGGLFLLVTPSGGKLWRFKYRHAGKENMLSFGSYPEVSLADARDSRTEAKRLLLQGIDPSQSRKNTKALQKEVAKNTLEAVTREWHLKFSSAGKWSEGHATDILHRFEKDIFPPLGARPISEIKPVDLLKVLERVASRGALDTAHRLKHHCGMVFRYAVVTERAERDIAADLRGALPSVKNGHHAALTTPKTLAPLLVAVDEYEGSFPVKCALQLLPMFFCRPGELRAAEWAEFDLENAVWEIPAGRMKMKQPHIVPLSHQAIEVLKALQPLTGGGRYLFPSTRSVLRCISDNTLNAALRRLGFTKEEATAHGFRASARTILDEVLKFRPEYIEHQLSHTVRDALGTAYNRTTHLEARRDMMQRWADFLDDIKKLAKPTPISEVA</sequence>
<reference evidence="8 9" key="1">
    <citation type="submission" date="2020-06" db="EMBL/GenBank/DDBJ databases">
        <title>Interaction of electrochemicaly active bacteria, Geobacter bremensis R4 on different carbon anode.</title>
        <authorList>
            <person name="Meng L."/>
            <person name="Yoshida N."/>
        </authorList>
    </citation>
    <scope>NUCLEOTIDE SEQUENCE [LARGE SCALE GENOMIC DNA]</scope>
    <source>
        <strain evidence="8 9">R4</strain>
    </source>
</reference>
<dbReference type="PANTHER" id="PTHR30629">
    <property type="entry name" value="PROPHAGE INTEGRASE"/>
    <property type="match status" value="1"/>
</dbReference>
<dbReference type="InterPro" id="IPR010998">
    <property type="entry name" value="Integrase_recombinase_N"/>
</dbReference>
<dbReference type="Gene3D" id="1.10.443.10">
    <property type="entry name" value="Intergrase catalytic core"/>
    <property type="match status" value="1"/>
</dbReference>
<feature type="domain" description="Core-binding (CB)" evidence="7">
    <location>
        <begin position="103"/>
        <end position="186"/>
    </location>
</feature>
<dbReference type="KEGG" id="gbn:GEOBRER4_04100"/>
<gene>
    <name evidence="8" type="ORF">GEOBRER4_n0420</name>
</gene>
<evidence type="ECO:0000256" key="1">
    <source>
        <dbReference type="ARBA" id="ARBA00008857"/>
    </source>
</evidence>
<organism evidence="8 9">
    <name type="scientific">Citrifermentans bremense</name>
    <dbReference type="NCBI Taxonomy" id="60035"/>
    <lineage>
        <taxon>Bacteria</taxon>
        <taxon>Pseudomonadati</taxon>
        <taxon>Thermodesulfobacteriota</taxon>
        <taxon>Desulfuromonadia</taxon>
        <taxon>Geobacterales</taxon>
        <taxon>Geobacteraceae</taxon>
        <taxon>Citrifermentans</taxon>
    </lineage>
</organism>
<dbReference type="InterPro" id="IPR011010">
    <property type="entry name" value="DNA_brk_join_enz"/>
</dbReference>
<dbReference type="InterPro" id="IPR002104">
    <property type="entry name" value="Integrase_catalytic"/>
</dbReference>